<keyword evidence="1" id="KW-0813">Transport</keyword>
<dbReference type="OrthoDB" id="9790913at2"/>
<name>A0A4Y4CSB6_ZOORA</name>
<dbReference type="GO" id="GO:0020037">
    <property type="term" value="F:heme binding"/>
    <property type="evidence" value="ECO:0007669"/>
    <property type="project" value="InterPro"/>
</dbReference>
<dbReference type="Gene3D" id="1.10.490.10">
    <property type="entry name" value="Globins"/>
    <property type="match status" value="1"/>
</dbReference>
<comment type="similarity">
    <text evidence="5">Belongs to the truncated hemoglobin family. Group II subfamily.</text>
</comment>
<dbReference type="PANTHER" id="PTHR47366:SF1">
    <property type="entry name" value="TWO-ON-TWO HEMOGLOBIN-3"/>
    <property type="match status" value="1"/>
</dbReference>
<dbReference type="GO" id="GO:0046872">
    <property type="term" value="F:metal ion binding"/>
    <property type="evidence" value="ECO:0007669"/>
    <property type="project" value="UniProtKB-KW"/>
</dbReference>
<keyword evidence="3" id="KW-0479">Metal-binding</keyword>
<dbReference type="InterPro" id="IPR001486">
    <property type="entry name" value="Hemoglobin_trunc"/>
</dbReference>
<evidence type="ECO:0000256" key="3">
    <source>
        <dbReference type="ARBA" id="ARBA00022723"/>
    </source>
</evidence>
<evidence type="ECO:0000313" key="7">
    <source>
        <dbReference type="Proteomes" id="UP000318422"/>
    </source>
</evidence>
<sequence>MKPDPSTPYGQLGGEDGIRQLVRRFYELMDTLPEAWDVRQMHPEDLSGSEEKLFKYLSGWLGGPPLYEQEFGHPRLRARHLPFSIASAERDQWLMCMQLAFDECIPDGPLRARLWGAIEGLADHMRNRADPA</sequence>
<evidence type="ECO:0000313" key="6">
    <source>
        <dbReference type="EMBL" id="GEC94143.1"/>
    </source>
</evidence>
<keyword evidence="2" id="KW-0349">Heme</keyword>
<evidence type="ECO:0000256" key="1">
    <source>
        <dbReference type="ARBA" id="ARBA00022448"/>
    </source>
</evidence>
<dbReference type="InterPro" id="IPR012292">
    <property type="entry name" value="Globin/Proto"/>
</dbReference>
<dbReference type="Pfam" id="PF01152">
    <property type="entry name" value="Bac_globin"/>
    <property type="match status" value="1"/>
</dbReference>
<dbReference type="AlphaFoldDB" id="A0A4Y4CSB6"/>
<dbReference type="InterPro" id="IPR044203">
    <property type="entry name" value="GlbO/GLB3-like"/>
</dbReference>
<evidence type="ECO:0000256" key="2">
    <source>
        <dbReference type="ARBA" id="ARBA00022617"/>
    </source>
</evidence>
<reference evidence="6 7" key="1">
    <citation type="submission" date="2019-06" db="EMBL/GenBank/DDBJ databases">
        <title>Whole genome shotgun sequence of Zoogloea ramigera NBRC 15342.</title>
        <authorList>
            <person name="Hosoyama A."/>
            <person name="Uohara A."/>
            <person name="Ohji S."/>
            <person name="Ichikawa N."/>
        </authorList>
    </citation>
    <scope>NUCLEOTIDE SEQUENCE [LARGE SCALE GENOMIC DNA]</scope>
    <source>
        <strain evidence="6 7">NBRC 15342</strain>
    </source>
</reference>
<gene>
    <name evidence="6" type="ORF">ZRA01_02160</name>
</gene>
<evidence type="ECO:0000256" key="4">
    <source>
        <dbReference type="ARBA" id="ARBA00023004"/>
    </source>
</evidence>
<dbReference type="InterPro" id="IPR009050">
    <property type="entry name" value="Globin-like_sf"/>
</dbReference>
<dbReference type="SUPFAM" id="SSF46458">
    <property type="entry name" value="Globin-like"/>
    <property type="match status" value="1"/>
</dbReference>
<evidence type="ECO:0000256" key="5">
    <source>
        <dbReference type="ARBA" id="ARBA00034496"/>
    </source>
</evidence>
<comment type="caution">
    <text evidence="6">The sequence shown here is derived from an EMBL/GenBank/DDBJ whole genome shotgun (WGS) entry which is preliminary data.</text>
</comment>
<dbReference type="GO" id="GO:0019825">
    <property type="term" value="F:oxygen binding"/>
    <property type="evidence" value="ECO:0007669"/>
    <property type="project" value="InterPro"/>
</dbReference>
<dbReference type="EMBL" id="BJNV01000004">
    <property type="protein sequence ID" value="GEC94143.1"/>
    <property type="molecule type" value="Genomic_DNA"/>
</dbReference>
<dbReference type="Proteomes" id="UP000318422">
    <property type="component" value="Unassembled WGS sequence"/>
</dbReference>
<dbReference type="CDD" id="cd14773">
    <property type="entry name" value="TrHb2_PhHbO-like_O"/>
    <property type="match status" value="1"/>
</dbReference>
<dbReference type="PANTHER" id="PTHR47366">
    <property type="entry name" value="TWO-ON-TWO HEMOGLOBIN-3"/>
    <property type="match status" value="1"/>
</dbReference>
<proteinExistence type="inferred from homology"/>
<accession>A0A4Y4CSB6</accession>
<organism evidence="6 7">
    <name type="scientific">Zoogloea ramigera</name>
    <dbReference type="NCBI Taxonomy" id="350"/>
    <lineage>
        <taxon>Bacteria</taxon>
        <taxon>Pseudomonadati</taxon>
        <taxon>Pseudomonadota</taxon>
        <taxon>Betaproteobacteria</taxon>
        <taxon>Rhodocyclales</taxon>
        <taxon>Zoogloeaceae</taxon>
        <taxon>Zoogloea</taxon>
    </lineage>
</organism>
<dbReference type="GO" id="GO:0005344">
    <property type="term" value="F:oxygen carrier activity"/>
    <property type="evidence" value="ECO:0007669"/>
    <property type="project" value="InterPro"/>
</dbReference>
<keyword evidence="7" id="KW-1185">Reference proteome</keyword>
<evidence type="ECO:0008006" key="8">
    <source>
        <dbReference type="Google" id="ProtNLM"/>
    </source>
</evidence>
<dbReference type="RefSeq" id="WP_141348905.1">
    <property type="nucleotide sequence ID" value="NZ_BJNV01000004.1"/>
</dbReference>
<protein>
    <recommendedName>
        <fullName evidence="8">Globin</fullName>
    </recommendedName>
</protein>
<keyword evidence="4" id="KW-0408">Iron</keyword>